<evidence type="ECO:0000313" key="1">
    <source>
        <dbReference type="EMBL" id="OHV30123.1"/>
    </source>
</evidence>
<proteinExistence type="predicted"/>
<protein>
    <submittedName>
        <fullName evidence="1">Uncharacterized protein</fullName>
    </submittedName>
</protein>
<reference evidence="2" key="1">
    <citation type="submission" date="2016-07" db="EMBL/GenBank/DDBJ databases">
        <title>Sequence Frankia sp. strain CcI1.17.</title>
        <authorList>
            <person name="Ghodhbane-Gtari F."/>
            <person name="Swanson E."/>
            <person name="Gueddou A."/>
            <person name="Morris K."/>
            <person name="Hezbri K."/>
            <person name="Ktari A."/>
            <person name="Nouioui I."/>
            <person name="Abebe-Akele F."/>
            <person name="Simpson S."/>
            <person name="Thomas K."/>
            <person name="Gtari M."/>
            <person name="Tisa L.S."/>
            <person name="Hurst S."/>
        </authorList>
    </citation>
    <scope>NUCLEOTIDE SEQUENCE [LARGE SCALE GENOMIC DNA]</scope>
    <source>
        <strain evidence="2">Cc1.17</strain>
    </source>
</reference>
<sequence>MEINFTVGPGTDGHYIAVDLLRPSLRLMLPIGGPYSAEYADIRLRTLVPREVAETLLTLAGAAMTTGRAAPVHHLTRRPT</sequence>
<evidence type="ECO:0000313" key="2">
    <source>
        <dbReference type="Proteomes" id="UP000179627"/>
    </source>
</evidence>
<dbReference type="RefSeq" id="WP_071089764.1">
    <property type="nucleotide sequence ID" value="NZ_MBLM01000155.1"/>
</dbReference>
<comment type="caution">
    <text evidence="1">The sequence shown here is derived from an EMBL/GenBank/DDBJ whole genome shotgun (WGS) entry which is preliminary data.</text>
</comment>
<dbReference type="OrthoDB" id="3215019at2"/>
<dbReference type="Proteomes" id="UP000179627">
    <property type="component" value="Unassembled WGS sequence"/>
</dbReference>
<dbReference type="EMBL" id="MBLM01000155">
    <property type="protein sequence ID" value="OHV30123.1"/>
    <property type="molecule type" value="Genomic_DNA"/>
</dbReference>
<gene>
    <name evidence="1" type="ORF">CC117_27750</name>
</gene>
<name>A0A1S1Q5J1_9ACTN</name>
<accession>A0A1S1Q5J1</accession>
<keyword evidence="2" id="KW-1185">Reference proteome</keyword>
<organism evidence="1 2">
    <name type="scientific">Parafrankia colletiae</name>
    <dbReference type="NCBI Taxonomy" id="573497"/>
    <lineage>
        <taxon>Bacteria</taxon>
        <taxon>Bacillati</taxon>
        <taxon>Actinomycetota</taxon>
        <taxon>Actinomycetes</taxon>
        <taxon>Frankiales</taxon>
        <taxon>Frankiaceae</taxon>
        <taxon>Parafrankia</taxon>
    </lineage>
</organism>
<dbReference type="AlphaFoldDB" id="A0A1S1Q5J1"/>